<evidence type="ECO:0000256" key="8">
    <source>
        <dbReference type="ARBA" id="ARBA00023098"/>
    </source>
</evidence>
<dbReference type="EMBL" id="LR784448">
    <property type="protein sequence ID" value="CAB3237316.1"/>
    <property type="molecule type" value="mRNA"/>
</dbReference>
<dbReference type="GO" id="GO:0016020">
    <property type="term" value="C:membrane"/>
    <property type="evidence" value="ECO:0007669"/>
    <property type="project" value="UniProtKB-SubCell"/>
</dbReference>
<feature type="region of interest" description="Disordered" evidence="11">
    <location>
        <begin position="326"/>
        <end position="347"/>
    </location>
</feature>
<gene>
    <name evidence="14" type="primary">Degs1</name>
</gene>
<evidence type="ECO:0000256" key="6">
    <source>
        <dbReference type="ARBA" id="ARBA00022989"/>
    </source>
</evidence>
<keyword evidence="8 10" id="KW-0443">Lipid metabolism</keyword>
<keyword evidence="9 10" id="KW-0472">Membrane</keyword>
<evidence type="ECO:0000256" key="1">
    <source>
        <dbReference type="ARBA" id="ARBA00004141"/>
    </source>
</evidence>
<feature type="domain" description="Sphingolipid delta4-desaturase N-terminal" evidence="13">
    <location>
        <begin position="5"/>
        <end position="43"/>
    </location>
</feature>
<organism evidence="14">
    <name type="scientific">Phallusia mammillata</name>
    <dbReference type="NCBI Taxonomy" id="59560"/>
    <lineage>
        <taxon>Eukaryota</taxon>
        <taxon>Metazoa</taxon>
        <taxon>Chordata</taxon>
        <taxon>Tunicata</taxon>
        <taxon>Ascidiacea</taxon>
        <taxon>Phlebobranchia</taxon>
        <taxon>Ascidiidae</taxon>
        <taxon>Phallusia</taxon>
    </lineage>
</organism>
<keyword evidence="7 10" id="KW-0560">Oxidoreductase</keyword>
<evidence type="ECO:0000313" key="14">
    <source>
        <dbReference type="EMBL" id="CAB3237316.1"/>
    </source>
</evidence>
<keyword evidence="4" id="KW-0444">Lipid biosynthesis</keyword>
<feature type="compositionally biased region" description="Polar residues" evidence="11">
    <location>
        <begin position="326"/>
        <end position="346"/>
    </location>
</feature>
<dbReference type="PANTHER" id="PTHR12879:SF8">
    <property type="entry name" value="SPHINGOLIPID DELTA(4)-DESATURASE DES1"/>
    <property type="match status" value="1"/>
</dbReference>
<evidence type="ECO:0000256" key="11">
    <source>
        <dbReference type="SAM" id="MobiDB-lite"/>
    </source>
</evidence>
<evidence type="ECO:0000256" key="2">
    <source>
        <dbReference type="ARBA" id="ARBA00006146"/>
    </source>
</evidence>
<evidence type="ECO:0000256" key="3">
    <source>
        <dbReference type="ARBA" id="ARBA00012021"/>
    </source>
</evidence>
<dbReference type="Pfam" id="PF08557">
    <property type="entry name" value="Lipid_DES"/>
    <property type="match status" value="1"/>
</dbReference>
<dbReference type="InterPro" id="IPR011388">
    <property type="entry name" value="DES1/DES2"/>
</dbReference>
<dbReference type="InterPro" id="IPR005804">
    <property type="entry name" value="FA_desaturase_dom"/>
</dbReference>
<dbReference type="PANTHER" id="PTHR12879">
    <property type="entry name" value="SPHINGOLIPID DELTA 4 DESATURASE/C-4 HYDROXYLASE PROTEIN DES2"/>
    <property type="match status" value="1"/>
</dbReference>
<accession>A0A6F9DBC5</accession>
<dbReference type="InterPro" id="IPR013866">
    <property type="entry name" value="Sphingolipid_d4-desaturase_N"/>
</dbReference>
<proteinExistence type="evidence at transcript level"/>
<dbReference type="GO" id="GO:0046513">
    <property type="term" value="P:ceramide biosynthetic process"/>
    <property type="evidence" value="ECO:0007669"/>
    <property type="project" value="TreeGrafter"/>
</dbReference>
<dbReference type="Pfam" id="PF00487">
    <property type="entry name" value="FA_desaturase"/>
    <property type="match status" value="1"/>
</dbReference>
<sequence length="380" mass="43327">MGAKVSREDFQWTYTDQPHGDRRKAMLKKYPQIKQLFVTDNHFTYVVAAMVAMQVVMCYLVKDMSWPAAIFWAYVFGGSINHSLTLAIHDISHNTAFGYHHSRWNRYFGMFANLPIGVPMSIGFKKYHIDHHRYLGGDNLDVDLPTEWEGRFFGNSFMKIIWLFLNPLFYVLRPLAVNPKPITTLEIHNLFIQLLFDGWILHMWGVKPVVYLFAGTLLSLGLHPISGHFISEHYMYTQGFETYSYYGSLNLITFNVGYHVEHHDFPAIPSSKLPLMKKIAPDYYDELPFYTSWCKVLWDFVFDPAIGPFARIRRDIDLKGKTKVSESNGAIQNGHQPNGVKQNGISNGHVGNGKICSKGSSNGIANGHMVNGNGHVPMQS</sequence>
<evidence type="ECO:0000256" key="4">
    <source>
        <dbReference type="ARBA" id="ARBA00022516"/>
    </source>
</evidence>
<evidence type="ECO:0000256" key="7">
    <source>
        <dbReference type="ARBA" id="ARBA00023002"/>
    </source>
</evidence>
<evidence type="ECO:0000256" key="9">
    <source>
        <dbReference type="ARBA" id="ARBA00023136"/>
    </source>
</evidence>
<feature type="transmembrane region" description="Helical" evidence="12">
    <location>
        <begin position="210"/>
        <end position="230"/>
    </location>
</feature>
<dbReference type="AlphaFoldDB" id="A0A6F9DBC5"/>
<feature type="transmembrane region" description="Helical" evidence="12">
    <location>
        <begin position="152"/>
        <end position="172"/>
    </location>
</feature>
<dbReference type="EC" id="1.14.19.17" evidence="3"/>
<name>A0A6F9DBC5_9ASCI</name>
<dbReference type="GO" id="GO:0042284">
    <property type="term" value="F:sphingolipid delta-4 desaturase activity"/>
    <property type="evidence" value="ECO:0007669"/>
    <property type="project" value="UniProtKB-UniRule"/>
</dbReference>
<feature type="transmembrane region" description="Helical" evidence="12">
    <location>
        <begin position="43"/>
        <end position="61"/>
    </location>
</feature>
<evidence type="ECO:0000256" key="10">
    <source>
        <dbReference type="PIRNR" id="PIRNR017228"/>
    </source>
</evidence>
<keyword evidence="5 12" id="KW-0812">Transmembrane</keyword>
<comment type="subcellular location">
    <subcellularLocation>
        <location evidence="1">Membrane</location>
        <topology evidence="1">Multi-pass membrane protein</topology>
    </subcellularLocation>
</comment>
<dbReference type="SMART" id="SM01269">
    <property type="entry name" value="Lipid_DES"/>
    <property type="match status" value="1"/>
</dbReference>
<dbReference type="CDD" id="cd03508">
    <property type="entry name" value="Delta4-sphingolipid-FADS-like"/>
    <property type="match status" value="1"/>
</dbReference>
<dbReference type="PIRSF" id="PIRSF017228">
    <property type="entry name" value="Sphnglp_dlt4_des"/>
    <property type="match status" value="1"/>
</dbReference>
<evidence type="ECO:0000256" key="5">
    <source>
        <dbReference type="ARBA" id="ARBA00022692"/>
    </source>
</evidence>
<protein>
    <recommendedName>
        <fullName evidence="3">sphingolipid 4-desaturase</fullName>
        <ecNumber evidence="3">1.14.19.17</ecNumber>
    </recommendedName>
</protein>
<keyword evidence="6 12" id="KW-1133">Transmembrane helix</keyword>
<evidence type="ECO:0000259" key="13">
    <source>
        <dbReference type="SMART" id="SM01269"/>
    </source>
</evidence>
<reference evidence="14" key="1">
    <citation type="submission" date="2020-04" db="EMBL/GenBank/DDBJ databases">
        <authorList>
            <person name="Neveu A P."/>
        </authorList>
    </citation>
    <scope>NUCLEOTIDE SEQUENCE</scope>
    <source>
        <tissue evidence="14">Whole embryo</tissue>
    </source>
</reference>
<comment type="similarity">
    <text evidence="2 10">Belongs to the fatty acid desaturase type 1 family. DEGS subfamily.</text>
</comment>
<evidence type="ECO:0000256" key="12">
    <source>
        <dbReference type="SAM" id="Phobius"/>
    </source>
</evidence>
<feature type="transmembrane region" description="Helical" evidence="12">
    <location>
        <begin position="68"/>
        <end position="88"/>
    </location>
</feature>